<proteinExistence type="predicted"/>
<evidence type="ECO:0008006" key="3">
    <source>
        <dbReference type="Google" id="ProtNLM"/>
    </source>
</evidence>
<dbReference type="Pfam" id="PF14223">
    <property type="entry name" value="Retrotran_gag_2"/>
    <property type="match status" value="1"/>
</dbReference>
<dbReference type="Proteomes" id="UP001627154">
    <property type="component" value="Unassembled WGS sequence"/>
</dbReference>
<sequence length="126" mass="13861">MADESRMVGPSISKFDGGNFQVWKFQMRSVLVANRLFGLVDGSKPQPGDTARQTEKDKWIEDDARAMTFLTCAMTPTHVENVLTCKMDTSEPAIHYVTRIVNMARALKDLGEVISDAAIIAKVLGG</sequence>
<protein>
    <recommendedName>
        <fullName evidence="3">Retrotransposon Copia-like N-terminal domain-containing protein</fullName>
    </recommendedName>
</protein>
<name>A0ABD2XS84_9HYME</name>
<evidence type="ECO:0000313" key="2">
    <source>
        <dbReference type="Proteomes" id="UP001627154"/>
    </source>
</evidence>
<evidence type="ECO:0000313" key="1">
    <source>
        <dbReference type="EMBL" id="KAL3407554.1"/>
    </source>
</evidence>
<organism evidence="1 2">
    <name type="scientific">Trichogramma kaykai</name>
    <dbReference type="NCBI Taxonomy" id="54128"/>
    <lineage>
        <taxon>Eukaryota</taxon>
        <taxon>Metazoa</taxon>
        <taxon>Ecdysozoa</taxon>
        <taxon>Arthropoda</taxon>
        <taxon>Hexapoda</taxon>
        <taxon>Insecta</taxon>
        <taxon>Pterygota</taxon>
        <taxon>Neoptera</taxon>
        <taxon>Endopterygota</taxon>
        <taxon>Hymenoptera</taxon>
        <taxon>Apocrita</taxon>
        <taxon>Proctotrupomorpha</taxon>
        <taxon>Chalcidoidea</taxon>
        <taxon>Trichogrammatidae</taxon>
        <taxon>Trichogramma</taxon>
    </lineage>
</organism>
<dbReference type="EMBL" id="JBJJXI010000003">
    <property type="protein sequence ID" value="KAL3407554.1"/>
    <property type="molecule type" value="Genomic_DNA"/>
</dbReference>
<keyword evidence="2" id="KW-1185">Reference proteome</keyword>
<accession>A0ABD2XS84</accession>
<reference evidence="1 2" key="1">
    <citation type="journal article" date="2024" name="bioRxiv">
        <title>A reference genome for Trichogramma kaykai: A tiny desert-dwelling parasitoid wasp with competing sex-ratio distorters.</title>
        <authorList>
            <person name="Culotta J."/>
            <person name="Lindsey A.R."/>
        </authorList>
    </citation>
    <scope>NUCLEOTIDE SEQUENCE [LARGE SCALE GENOMIC DNA]</scope>
    <source>
        <strain evidence="1 2">KSX58</strain>
    </source>
</reference>
<gene>
    <name evidence="1" type="ORF">TKK_000236</name>
</gene>
<dbReference type="AlphaFoldDB" id="A0ABD2XS84"/>
<comment type="caution">
    <text evidence="1">The sequence shown here is derived from an EMBL/GenBank/DDBJ whole genome shotgun (WGS) entry which is preliminary data.</text>
</comment>